<accession>A0A6N7R120</accession>
<sequence length="72" mass="8402">MRTAYQNGDTIQVVFLNQKNEDIEEAVLNNAQITALFQANQVWIERFEKSLKIKNSVWSLNHNNIVLRVNVE</sequence>
<dbReference type="EMBL" id="WJEE01000021">
    <property type="protein sequence ID" value="MRI66861.1"/>
    <property type="molecule type" value="Genomic_DNA"/>
</dbReference>
<dbReference type="Proteomes" id="UP000435187">
    <property type="component" value="Unassembled WGS sequence"/>
</dbReference>
<dbReference type="RefSeq" id="WP_153835521.1">
    <property type="nucleotide sequence ID" value="NZ_JBHUMW010000036.1"/>
</dbReference>
<evidence type="ECO:0000313" key="2">
    <source>
        <dbReference type="Proteomes" id="UP000435187"/>
    </source>
</evidence>
<gene>
    <name evidence="1" type="ORF">GH885_11010</name>
</gene>
<dbReference type="AlphaFoldDB" id="A0A6N7R120"/>
<name>A0A6N7R120_9BACI</name>
<keyword evidence="2" id="KW-1185">Reference proteome</keyword>
<comment type="caution">
    <text evidence="1">The sequence shown here is derived from an EMBL/GenBank/DDBJ whole genome shotgun (WGS) entry which is preliminary data.</text>
</comment>
<proteinExistence type="predicted"/>
<organism evidence="1 2">
    <name type="scientific">Gracilibacillus thailandensis</name>
    <dbReference type="NCBI Taxonomy" id="563735"/>
    <lineage>
        <taxon>Bacteria</taxon>
        <taxon>Bacillati</taxon>
        <taxon>Bacillota</taxon>
        <taxon>Bacilli</taxon>
        <taxon>Bacillales</taxon>
        <taxon>Bacillaceae</taxon>
        <taxon>Gracilibacillus</taxon>
    </lineage>
</organism>
<protein>
    <submittedName>
        <fullName evidence="1">Uncharacterized protein</fullName>
    </submittedName>
</protein>
<evidence type="ECO:0000313" key="1">
    <source>
        <dbReference type="EMBL" id="MRI66861.1"/>
    </source>
</evidence>
<reference evidence="1 2" key="1">
    <citation type="submission" date="2019-10" db="EMBL/GenBank/DDBJ databases">
        <title>Gracilibacillus salitolerans sp. nov., a moderate halophile isolated from a saline soil in northwest China.</title>
        <authorList>
            <person name="Gan L."/>
        </authorList>
    </citation>
    <scope>NUCLEOTIDE SEQUENCE [LARGE SCALE GENOMIC DNA]</scope>
    <source>
        <strain evidence="1 2">TP2-8</strain>
    </source>
</reference>